<keyword evidence="3" id="KW-0489">Methyltransferase</keyword>
<dbReference type="PANTHER" id="PTHR33375:SF1">
    <property type="entry name" value="CHROMOSOME-PARTITIONING PROTEIN PARB-RELATED"/>
    <property type="match status" value="1"/>
</dbReference>
<sequence length="357" mass="39672">MTENQWPADNVTRRKVSALVPYARNSRTHSKEQIDQIAASIKEWGFTTPILADTDGQIIAGHGRLLAAQKLGLDEVPTMTAEGWTDAQKKAYVIADNKLALNAGWDNAMLAIEMQELGDMGFDLDLTGFGKDELSALFPQENTGLTDEDAVPEVPVVPVTVEGDVWLLGRHRLMCGDSTSADSVTKLMAGQKPNTMVTDPPYGVKLDQSWRDKALGSKAMGKGNAHLVENDDKADWTEVWALFEGNVAYVWHASTFTDVVMQSLRNVGLEPSQQIIWNKSVMVMGRSDYHFKHEPCWYAIRKGQTHNWKGDRKQTTIWDAAPPNHIMGGSKEERTSHPTQKPAILYEKAYLNHTNPG</sequence>
<dbReference type="Gene3D" id="3.90.1530.10">
    <property type="entry name" value="Conserved hypothetical protein from pyrococcus furiosus pfu- 392566-001, ParB domain"/>
    <property type="match status" value="1"/>
</dbReference>
<dbReference type="InterPro" id="IPR029063">
    <property type="entry name" value="SAM-dependent_MTases_sf"/>
</dbReference>
<accession>A0A6J5MZM7</accession>
<dbReference type="InterPro" id="IPR050336">
    <property type="entry name" value="Chromosome_partition/occlusion"/>
</dbReference>
<dbReference type="EMBL" id="LR796567">
    <property type="protein sequence ID" value="CAB4151261.1"/>
    <property type="molecule type" value="Genomic_DNA"/>
</dbReference>
<dbReference type="SUPFAM" id="SSF110849">
    <property type="entry name" value="ParB/Sulfiredoxin"/>
    <property type="match status" value="1"/>
</dbReference>
<dbReference type="Gene3D" id="3.40.50.150">
    <property type="entry name" value="Vaccinia Virus protein VP39"/>
    <property type="match status" value="1"/>
</dbReference>
<dbReference type="InterPro" id="IPR003115">
    <property type="entry name" value="ParB_N"/>
</dbReference>
<name>A0A6J5MZM7_9CAUD</name>
<evidence type="ECO:0000256" key="1">
    <source>
        <dbReference type="SAM" id="MobiDB-lite"/>
    </source>
</evidence>
<dbReference type="GO" id="GO:0032259">
    <property type="term" value="P:methylation"/>
    <property type="evidence" value="ECO:0007669"/>
    <property type="project" value="UniProtKB-KW"/>
</dbReference>
<proteinExistence type="predicted"/>
<evidence type="ECO:0000313" key="3">
    <source>
        <dbReference type="EMBL" id="CAB4151261.1"/>
    </source>
</evidence>
<dbReference type="GO" id="GO:0008168">
    <property type="term" value="F:methyltransferase activity"/>
    <property type="evidence" value="ECO:0007669"/>
    <property type="project" value="UniProtKB-KW"/>
</dbReference>
<dbReference type="GO" id="GO:0007059">
    <property type="term" value="P:chromosome segregation"/>
    <property type="evidence" value="ECO:0007669"/>
    <property type="project" value="TreeGrafter"/>
</dbReference>
<keyword evidence="3" id="KW-0808">Transferase</keyword>
<dbReference type="GO" id="GO:0045881">
    <property type="term" value="P:positive regulation of sporulation resulting in formation of a cellular spore"/>
    <property type="evidence" value="ECO:0007669"/>
    <property type="project" value="TreeGrafter"/>
</dbReference>
<protein>
    <submittedName>
        <fullName evidence="3">COG0863 DNA modification methylase</fullName>
    </submittedName>
</protein>
<dbReference type="SUPFAM" id="SSF53335">
    <property type="entry name" value="S-adenosyl-L-methionine-dependent methyltransferases"/>
    <property type="match status" value="1"/>
</dbReference>
<dbReference type="InterPro" id="IPR036086">
    <property type="entry name" value="ParB/Sulfiredoxin_sf"/>
</dbReference>
<dbReference type="InterPro" id="IPR015840">
    <property type="entry name" value="DNA_MeTrfase_ParB"/>
</dbReference>
<reference evidence="3" key="1">
    <citation type="submission" date="2020-04" db="EMBL/GenBank/DDBJ databases">
        <authorList>
            <person name="Chiriac C."/>
            <person name="Salcher M."/>
            <person name="Ghai R."/>
            <person name="Kavagutti S V."/>
        </authorList>
    </citation>
    <scope>NUCLEOTIDE SEQUENCE</scope>
</reference>
<dbReference type="PANTHER" id="PTHR33375">
    <property type="entry name" value="CHROMOSOME-PARTITIONING PROTEIN PARB-RELATED"/>
    <property type="match status" value="1"/>
</dbReference>
<dbReference type="Pfam" id="PF02195">
    <property type="entry name" value="ParB_N"/>
    <property type="match status" value="1"/>
</dbReference>
<evidence type="ECO:0000259" key="2">
    <source>
        <dbReference type="SMART" id="SM00470"/>
    </source>
</evidence>
<dbReference type="PIRSF" id="PIRSF036758">
    <property type="entry name" value="Aden_M_ParB"/>
    <property type="match status" value="1"/>
</dbReference>
<dbReference type="SMART" id="SM00470">
    <property type="entry name" value="ParB"/>
    <property type="match status" value="1"/>
</dbReference>
<feature type="domain" description="ParB-like N-terminal" evidence="2">
    <location>
        <begin position="12"/>
        <end position="97"/>
    </location>
</feature>
<organism evidence="3">
    <name type="scientific">uncultured Caudovirales phage</name>
    <dbReference type="NCBI Taxonomy" id="2100421"/>
    <lineage>
        <taxon>Viruses</taxon>
        <taxon>Duplodnaviria</taxon>
        <taxon>Heunggongvirae</taxon>
        <taxon>Uroviricota</taxon>
        <taxon>Caudoviricetes</taxon>
        <taxon>Peduoviridae</taxon>
        <taxon>Maltschvirus</taxon>
        <taxon>Maltschvirus maltsch</taxon>
    </lineage>
</organism>
<gene>
    <name evidence="3" type="ORF">UFOVP589_8</name>
</gene>
<feature type="region of interest" description="Disordered" evidence="1">
    <location>
        <begin position="319"/>
        <end position="339"/>
    </location>
</feature>
<dbReference type="CDD" id="cd16403">
    <property type="entry name" value="ParB_N_like_MT"/>
    <property type="match status" value="1"/>
</dbReference>